<reference evidence="1" key="1">
    <citation type="journal article" date="2022" name="bioRxiv">
        <title>Population genetic analysis of Ophidiomyces ophidiicola, the causative agent of snake fungal disease, indicates recent introductions to the USA.</title>
        <authorList>
            <person name="Ladner J.T."/>
            <person name="Palmer J.M."/>
            <person name="Ettinger C.L."/>
            <person name="Stajich J.E."/>
            <person name="Farrell T.M."/>
            <person name="Glorioso B.M."/>
            <person name="Lawson B."/>
            <person name="Price S.J."/>
            <person name="Stengle A.G."/>
            <person name="Grear D.A."/>
            <person name="Lorch J.M."/>
        </authorList>
    </citation>
    <scope>NUCLEOTIDE SEQUENCE</scope>
    <source>
        <strain evidence="1">NWHC 24266-5</strain>
    </source>
</reference>
<comment type="caution">
    <text evidence="1">The sequence shown here is derived from an EMBL/GenBank/DDBJ whole genome shotgun (WGS) entry which is preliminary data.</text>
</comment>
<protein>
    <submittedName>
        <fullName evidence="1">Uncharacterized protein</fullName>
    </submittedName>
</protein>
<dbReference type="EMBL" id="JALBCA010000006">
    <property type="protein sequence ID" value="KAI2392477.1"/>
    <property type="molecule type" value="Genomic_DNA"/>
</dbReference>
<organism evidence="1">
    <name type="scientific">Ophidiomyces ophidiicola</name>
    <dbReference type="NCBI Taxonomy" id="1387563"/>
    <lineage>
        <taxon>Eukaryota</taxon>
        <taxon>Fungi</taxon>
        <taxon>Dikarya</taxon>
        <taxon>Ascomycota</taxon>
        <taxon>Pezizomycotina</taxon>
        <taxon>Eurotiomycetes</taxon>
        <taxon>Eurotiomycetidae</taxon>
        <taxon>Onygenales</taxon>
        <taxon>Onygenaceae</taxon>
        <taxon>Ophidiomyces</taxon>
    </lineage>
</organism>
<gene>
    <name evidence="1" type="ORF">LOY88_000538</name>
</gene>
<name>A0ACB8V4A1_9EURO</name>
<accession>A0ACB8V4A1</accession>
<proteinExistence type="predicted"/>
<evidence type="ECO:0000313" key="1">
    <source>
        <dbReference type="EMBL" id="KAI2392477.1"/>
    </source>
</evidence>
<sequence length="527" mass="58173">MSDLEEYLDAAAFEKGLKAVDEELNKYAMVVAFAPIKLMAAGGFLAVNYLRNRGATGDIDYLLDPEWEVDDDIKIPLRQAIATVSSKLHYNEQWANEDIATFITKEAKARLFRGAVEQNIILFKGSNLMVLAAPIEWALERKLRRIYAAQRDRKAEFDMSDALALLKYMRDRNGGPLDRGYISTLNVNKFDVMPDASTMERIRAAYREKYGENSSTSKPATGIGRPSVLSREAPTEESTTSSGPKQCTSNKDQEQPQAGVATSFRPFFALVEDTSSSRFYHPTVRYIFSDDDTDVITEAAMRSLNQQQTQHDPSKETRRGKGKKPDVEENEPDPSTLHHLYARKLPLPTPGTKQHFIILDIEPTGASQGALRTESPLPINPSSDPISHLSSQLPTPLQHPCQLPSDYKITSAHSLSSTWQVLNAQLAPAPTFDSPLNPNTTAKNPIDSDPFPGSGLMLSIEGTSGSSATKALGGTQGHNADEVERQTLEEMVELFETRMSELRKIVDASESGVQDREEGPPGKNEGE</sequence>